<gene>
    <name evidence="2" type="ORF">GCM10007415_40470</name>
</gene>
<protein>
    <recommendedName>
        <fullName evidence="1">Outer membrane protein beta-barrel domain-containing protein</fullName>
    </recommendedName>
</protein>
<comment type="caution">
    <text evidence="2">The sequence shown here is derived from an EMBL/GenBank/DDBJ whole genome shotgun (WGS) entry which is preliminary data.</text>
</comment>
<name>A0A917I0X8_9SPHI</name>
<reference evidence="2" key="2">
    <citation type="submission" date="2020-09" db="EMBL/GenBank/DDBJ databases">
        <authorList>
            <person name="Sun Q."/>
            <person name="Zhou Y."/>
        </authorList>
    </citation>
    <scope>NUCLEOTIDE SEQUENCE</scope>
    <source>
        <strain evidence="2">CGMCC 1.12195</strain>
    </source>
</reference>
<accession>A0A917I0X8</accession>
<evidence type="ECO:0000313" key="2">
    <source>
        <dbReference type="EMBL" id="GGH00410.1"/>
    </source>
</evidence>
<dbReference type="Pfam" id="PF13568">
    <property type="entry name" value="OMP_b-brl_2"/>
    <property type="match status" value="1"/>
</dbReference>
<dbReference type="InterPro" id="IPR025665">
    <property type="entry name" value="Beta-barrel_OMP_2"/>
</dbReference>
<dbReference type="EMBL" id="BMER01000005">
    <property type="protein sequence ID" value="GGH00410.1"/>
    <property type="molecule type" value="Genomic_DNA"/>
</dbReference>
<reference evidence="2" key="1">
    <citation type="journal article" date="2014" name="Int. J. Syst. Evol. Microbiol.">
        <title>Complete genome sequence of Corynebacterium casei LMG S-19264T (=DSM 44701T), isolated from a smear-ripened cheese.</title>
        <authorList>
            <consortium name="US DOE Joint Genome Institute (JGI-PGF)"/>
            <person name="Walter F."/>
            <person name="Albersmeier A."/>
            <person name="Kalinowski J."/>
            <person name="Ruckert C."/>
        </authorList>
    </citation>
    <scope>NUCLEOTIDE SEQUENCE</scope>
    <source>
        <strain evidence="2">CGMCC 1.12195</strain>
    </source>
</reference>
<proteinExistence type="predicted"/>
<sequence length="151" mass="16787">MGGLYGSFHVANKFYVQPELLYSQQYNMIKNSGEANGGYWHSLYSGKVDYLNIPVFLQYEATDGLKLGAGPQFGFPIYTPEMVDGAPNILESMRAFDVGVAAEISYRFRDLGLGVFARYSEGLSNIAKKEKGSDKNRLFSFGLSYAVSELF</sequence>
<evidence type="ECO:0000313" key="3">
    <source>
        <dbReference type="Proteomes" id="UP000660862"/>
    </source>
</evidence>
<dbReference type="Proteomes" id="UP000660862">
    <property type="component" value="Unassembled WGS sequence"/>
</dbReference>
<evidence type="ECO:0000259" key="1">
    <source>
        <dbReference type="Pfam" id="PF13568"/>
    </source>
</evidence>
<feature type="domain" description="Outer membrane protein beta-barrel" evidence="1">
    <location>
        <begin position="1"/>
        <end position="126"/>
    </location>
</feature>
<keyword evidence="3" id="KW-1185">Reference proteome</keyword>
<dbReference type="AlphaFoldDB" id="A0A917I0X8"/>
<organism evidence="2 3">
    <name type="scientific">Parapedobacter pyrenivorans</name>
    <dbReference type="NCBI Taxonomy" id="1305674"/>
    <lineage>
        <taxon>Bacteria</taxon>
        <taxon>Pseudomonadati</taxon>
        <taxon>Bacteroidota</taxon>
        <taxon>Sphingobacteriia</taxon>
        <taxon>Sphingobacteriales</taxon>
        <taxon>Sphingobacteriaceae</taxon>
        <taxon>Parapedobacter</taxon>
    </lineage>
</organism>